<name>A0A4U0EV49_9FLAO</name>
<reference evidence="1 2" key="1">
    <citation type="submission" date="2019-04" db="EMBL/GenBank/DDBJ databases">
        <title>Lacinutrix sp. nov., isolated from marine water.</title>
        <authorList>
            <person name="Kim W."/>
        </authorList>
    </citation>
    <scope>NUCLEOTIDE SEQUENCE [LARGE SCALE GENOMIC DNA]</scope>
    <source>
        <strain evidence="1 2">CAU 1491</strain>
    </source>
</reference>
<sequence>MKTTQTSTKYVEWLSAETMHKNSIEWLSDLEFMKNEQLFFDDLIKSYTLQLIDSKHFKESKTIIDTLSKLQKKTDLLIKYVKTHKNDLKIMVDGIDQPKEEADYKNEHRRLIVEINDFIIEYRVLKTTLFSLIKSIKKEIKQSRLLSNK</sequence>
<keyword evidence="2" id="KW-1185">Reference proteome</keyword>
<dbReference type="OrthoDB" id="1139121at2"/>
<protein>
    <submittedName>
        <fullName evidence="1">Uncharacterized protein</fullName>
    </submittedName>
</protein>
<dbReference type="AlphaFoldDB" id="A0A4U0EV49"/>
<accession>A0A4U0EV49</accession>
<dbReference type="EMBL" id="SUPL01000004">
    <property type="protein sequence ID" value="TJY35786.1"/>
    <property type="molecule type" value="Genomic_DNA"/>
</dbReference>
<evidence type="ECO:0000313" key="2">
    <source>
        <dbReference type="Proteomes" id="UP000307657"/>
    </source>
</evidence>
<proteinExistence type="predicted"/>
<gene>
    <name evidence="1" type="ORF">E5167_07910</name>
</gene>
<organism evidence="1 2">
    <name type="scientific">Pontimicrobium aquaticum</name>
    <dbReference type="NCBI Taxonomy" id="2565367"/>
    <lineage>
        <taxon>Bacteria</taxon>
        <taxon>Pseudomonadati</taxon>
        <taxon>Bacteroidota</taxon>
        <taxon>Flavobacteriia</taxon>
        <taxon>Flavobacteriales</taxon>
        <taxon>Flavobacteriaceae</taxon>
        <taxon>Pontimicrobium</taxon>
    </lineage>
</organism>
<dbReference type="Proteomes" id="UP000307657">
    <property type="component" value="Unassembled WGS sequence"/>
</dbReference>
<evidence type="ECO:0000313" key="1">
    <source>
        <dbReference type="EMBL" id="TJY35786.1"/>
    </source>
</evidence>
<dbReference type="RefSeq" id="WP_136842839.1">
    <property type="nucleotide sequence ID" value="NZ_SUPL01000004.1"/>
</dbReference>
<comment type="caution">
    <text evidence="1">The sequence shown here is derived from an EMBL/GenBank/DDBJ whole genome shotgun (WGS) entry which is preliminary data.</text>
</comment>